<sequence length="124" mass="14149">MAFFVLLSTVSFTIGKHFCGDELIDVSVFVQADHCGMAMESDKNLVPEKKSCCNDEFEVVKGQDKLKITKYDDLQFDQQFFLSSFAYPYNKLFEGVPLQIIPHKNYSPPNLIADIQVLDQVFLI</sequence>
<evidence type="ECO:0000313" key="1">
    <source>
        <dbReference type="EMBL" id="TXD90320.1"/>
    </source>
</evidence>
<gene>
    <name evidence="1" type="ORF">ESY86_05755</name>
</gene>
<evidence type="ECO:0000313" key="2">
    <source>
        <dbReference type="Proteomes" id="UP000321578"/>
    </source>
</evidence>
<dbReference type="NCBIfam" id="NF047658">
    <property type="entry name" value="HYC_CC_PP"/>
    <property type="match status" value="1"/>
</dbReference>
<organism evidence="1 2">
    <name type="scientific">Subsaximicrobium wynnwilliamsii</name>
    <dbReference type="NCBI Taxonomy" id="291179"/>
    <lineage>
        <taxon>Bacteria</taxon>
        <taxon>Pseudomonadati</taxon>
        <taxon>Bacteroidota</taxon>
        <taxon>Flavobacteriia</taxon>
        <taxon>Flavobacteriales</taxon>
        <taxon>Flavobacteriaceae</taxon>
        <taxon>Subsaximicrobium</taxon>
    </lineage>
</organism>
<dbReference type="EMBL" id="VORO01000004">
    <property type="protein sequence ID" value="TXD90320.1"/>
    <property type="molecule type" value="Genomic_DNA"/>
</dbReference>
<dbReference type="OrthoDB" id="1493875at2"/>
<keyword evidence="2" id="KW-1185">Reference proteome</keyword>
<dbReference type="InterPro" id="IPR058060">
    <property type="entry name" value="HYC_CC_PP"/>
</dbReference>
<reference evidence="1 2" key="1">
    <citation type="submission" date="2019-08" db="EMBL/GenBank/DDBJ databases">
        <title>Genomes of Subsaximicrobium wynnwilliamsii strains.</title>
        <authorList>
            <person name="Bowman J.P."/>
        </authorList>
    </citation>
    <scope>NUCLEOTIDE SEQUENCE [LARGE SCALE GENOMIC DNA]</scope>
    <source>
        <strain evidence="1 2">2-80-2</strain>
    </source>
</reference>
<dbReference type="Proteomes" id="UP000321578">
    <property type="component" value="Unassembled WGS sequence"/>
</dbReference>
<proteinExistence type="predicted"/>
<name>A0A5C6ZNQ4_9FLAO</name>
<comment type="caution">
    <text evidence="1">The sequence shown here is derived from an EMBL/GenBank/DDBJ whole genome shotgun (WGS) entry which is preliminary data.</text>
</comment>
<accession>A0A5C6ZNQ4</accession>
<protein>
    <submittedName>
        <fullName evidence="1">Uncharacterized protein</fullName>
    </submittedName>
</protein>
<dbReference type="Pfam" id="PF26622">
    <property type="entry name" value="DUF8199"/>
    <property type="match status" value="1"/>
</dbReference>
<dbReference type="InterPro" id="IPR058512">
    <property type="entry name" value="DUF8199"/>
</dbReference>
<dbReference type="AlphaFoldDB" id="A0A5C6ZNQ4"/>